<gene>
    <name evidence="8" type="ORF">CP373A1_06285</name>
</gene>
<keyword evidence="3 6" id="KW-0378">Hydrolase</keyword>
<evidence type="ECO:0000256" key="3">
    <source>
        <dbReference type="ARBA" id="ARBA00022801"/>
    </source>
</evidence>
<evidence type="ECO:0000313" key="9">
    <source>
        <dbReference type="Proteomes" id="UP000092714"/>
    </source>
</evidence>
<dbReference type="AlphaFoldDB" id="A0A174BUL6"/>
<dbReference type="RefSeq" id="WP_034865876.1">
    <property type="nucleotide sequence ID" value="NZ_CABHIH010000005.1"/>
</dbReference>
<evidence type="ECO:0000313" key="8">
    <source>
        <dbReference type="EMBL" id="OBY11101.1"/>
    </source>
</evidence>
<dbReference type="PROSITE" id="PS00136">
    <property type="entry name" value="SUBTILASE_ASP"/>
    <property type="match status" value="1"/>
</dbReference>
<dbReference type="Gene3D" id="3.40.50.200">
    <property type="entry name" value="Peptidase S8/S53 domain"/>
    <property type="match status" value="1"/>
</dbReference>
<feature type="active site" description="Charge relay system" evidence="5 6">
    <location>
        <position position="110"/>
    </location>
</feature>
<evidence type="ECO:0000256" key="1">
    <source>
        <dbReference type="ARBA" id="ARBA00011073"/>
    </source>
</evidence>
<organism evidence="8 9">
    <name type="scientific">Clostridium paraputrificum</name>
    <dbReference type="NCBI Taxonomy" id="29363"/>
    <lineage>
        <taxon>Bacteria</taxon>
        <taxon>Bacillati</taxon>
        <taxon>Bacillota</taxon>
        <taxon>Clostridia</taxon>
        <taxon>Eubacteriales</taxon>
        <taxon>Clostridiaceae</taxon>
        <taxon>Clostridium</taxon>
    </lineage>
</organism>
<proteinExistence type="inferred from homology"/>
<dbReference type="PROSITE" id="PS51892">
    <property type="entry name" value="SUBTILASE"/>
    <property type="match status" value="1"/>
</dbReference>
<feature type="domain" description="Peptidase S8/S53" evidence="7">
    <location>
        <begin position="438"/>
        <end position="558"/>
    </location>
</feature>
<dbReference type="Proteomes" id="UP000092714">
    <property type="component" value="Unassembled WGS sequence"/>
</dbReference>
<evidence type="ECO:0000256" key="6">
    <source>
        <dbReference type="PROSITE-ProRule" id="PRU01240"/>
    </source>
</evidence>
<dbReference type="OrthoDB" id="2744137at2"/>
<evidence type="ECO:0000256" key="5">
    <source>
        <dbReference type="PIRSR" id="PIRSR615500-1"/>
    </source>
</evidence>
<feature type="active site" description="Charge relay system" evidence="5 6">
    <location>
        <position position="180"/>
    </location>
</feature>
<evidence type="ECO:0000256" key="2">
    <source>
        <dbReference type="ARBA" id="ARBA00022670"/>
    </source>
</evidence>
<dbReference type="EMBL" id="MAPZ01000016">
    <property type="protein sequence ID" value="OBY11101.1"/>
    <property type="molecule type" value="Genomic_DNA"/>
</dbReference>
<dbReference type="eggNOG" id="COG1404">
    <property type="taxonomic scope" value="Bacteria"/>
</dbReference>
<dbReference type="PRINTS" id="PR00723">
    <property type="entry name" value="SUBTILISIN"/>
</dbReference>
<keyword evidence="4 6" id="KW-0720">Serine protease</keyword>
<dbReference type="PIRSF" id="PIRSF037894">
    <property type="entry name" value="Subtilisin_rel_CspABC"/>
    <property type="match status" value="1"/>
</dbReference>
<dbReference type="PANTHER" id="PTHR43806">
    <property type="entry name" value="PEPTIDASE S8"/>
    <property type="match status" value="1"/>
</dbReference>
<dbReference type="Gene3D" id="2.60.120.1290">
    <property type="match status" value="1"/>
</dbReference>
<sequence length="608" mass="68013">MNIRVNYYNPYLDENTEGYLVEYRGAFKEQIDKVDYAYGNTITDTLAVVSVNEENIERLKVDVPAIIYIEVRSAYVLQDISPESIDEISSIKVNPYLNLDGTGVLVGIIDSGIDYLNPEFIREDGTSRIEVIWDQTIQVENSNYYVGREFSNNDINQAIQKSKSGENPYDIVPSRDENGHGTKMAGIIGARGYKSEIRGIANNCNYAVVKLVPSPNFQKRLRENGVPVVPVYNSGEVLAGIEFLNTYAQKIKKPIIIFIGVGTTIGAHNANNIISRYLTNISDRRGIVIVAGTGNEGSSDGHYSDTIKYIGEENKIELSIAKEMKYFTVLVWVSRPNKMAINVISPSGEESKYINSQVNKEKIVRYILINTSLRVNYYDPDIYTGNQVIMLRFDNIKKGIWSIKLRGDYVLNGTFHIWLYPSKLLPKGTKFLKPNPYNTLTIPSTAVNVVTVAYYNSNNDTLVSESGRGYNVDGIINPDITTGGVNILATTPGDNIQAVSGSSVATAVVAGVCALILQWGIVNKNDLQMFSSKVRSYLIYGANRKSNENYPNRETGFGYLNIKNTFEFIGGVYRLERGCKYNNNRQQIIVVMDKGIYDTFEKRGDLFN</sequence>
<accession>A0A174BUL6</accession>
<dbReference type="InterPro" id="IPR036852">
    <property type="entry name" value="Peptidase_S8/S53_dom_sf"/>
</dbReference>
<reference evidence="8 9" key="1">
    <citation type="submission" date="2016-06" db="EMBL/GenBank/DDBJ databases">
        <authorList>
            <person name="Kjaerup R.B."/>
            <person name="Dalgaard T.S."/>
            <person name="Juul-Madsen H.R."/>
        </authorList>
    </citation>
    <scope>NUCLEOTIDE SEQUENCE [LARGE SCALE GENOMIC DNA]</scope>
    <source>
        <strain evidence="8 9">373-A1</strain>
    </source>
</reference>
<dbReference type="InterPro" id="IPR034045">
    <property type="entry name" value="Pep_S8_CspA-like"/>
</dbReference>
<feature type="active site" description="Charge relay system" evidence="5 6">
    <location>
        <position position="503"/>
    </location>
</feature>
<dbReference type="InterPro" id="IPR023827">
    <property type="entry name" value="Peptidase_S8_Asp-AS"/>
</dbReference>
<name>A0A174BUL6_9CLOT</name>
<dbReference type="GeneID" id="42777701"/>
<dbReference type="InterPro" id="IPR017310">
    <property type="entry name" value="Pept_S8A_subtilisin_clostridia"/>
</dbReference>
<keyword evidence="9" id="KW-1185">Reference proteome</keyword>
<dbReference type="SUPFAM" id="SSF52743">
    <property type="entry name" value="Subtilisin-like"/>
    <property type="match status" value="1"/>
</dbReference>
<dbReference type="InterPro" id="IPR000209">
    <property type="entry name" value="Peptidase_S8/S53_dom"/>
</dbReference>
<dbReference type="Pfam" id="PF00082">
    <property type="entry name" value="Peptidase_S8"/>
    <property type="match status" value="2"/>
</dbReference>
<protein>
    <submittedName>
        <fullName evidence="8">Peptidase S8 and S53 subtilisin kexin sedolisin</fullName>
    </submittedName>
</protein>
<dbReference type="InterPro" id="IPR015500">
    <property type="entry name" value="Peptidase_S8_subtilisin-rel"/>
</dbReference>
<evidence type="ECO:0000259" key="7">
    <source>
        <dbReference type="Pfam" id="PF00082"/>
    </source>
</evidence>
<evidence type="ECO:0000256" key="4">
    <source>
        <dbReference type="ARBA" id="ARBA00022825"/>
    </source>
</evidence>
<keyword evidence="2 6" id="KW-0645">Protease</keyword>
<dbReference type="CDD" id="cd07478">
    <property type="entry name" value="Peptidases_S8_CspA-like"/>
    <property type="match status" value="1"/>
</dbReference>
<dbReference type="GO" id="GO:0006508">
    <property type="term" value="P:proteolysis"/>
    <property type="evidence" value="ECO:0007669"/>
    <property type="project" value="UniProtKB-KW"/>
</dbReference>
<comment type="similarity">
    <text evidence="1 6">Belongs to the peptidase S8 family.</text>
</comment>
<comment type="caution">
    <text evidence="8">The sequence shown here is derived from an EMBL/GenBank/DDBJ whole genome shotgun (WGS) entry which is preliminary data.</text>
</comment>
<feature type="domain" description="Peptidase S8/S53" evidence="7">
    <location>
        <begin position="101"/>
        <end position="302"/>
    </location>
</feature>
<dbReference type="GO" id="GO:0004252">
    <property type="term" value="F:serine-type endopeptidase activity"/>
    <property type="evidence" value="ECO:0007669"/>
    <property type="project" value="UniProtKB-UniRule"/>
</dbReference>
<dbReference type="PANTHER" id="PTHR43806:SF11">
    <property type="entry name" value="CEREVISIN-RELATED"/>
    <property type="match status" value="1"/>
</dbReference>
<dbReference type="InterPro" id="IPR050131">
    <property type="entry name" value="Peptidase_S8_subtilisin-like"/>
</dbReference>